<accession>A0A067RGN3</accession>
<dbReference type="STRING" id="136037.A0A067RGN3"/>
<dbReference type="Proteomes" id="UP000027135">
    <property type="component" value="Unassembled WGS sequence"/>
</dbReference>
<dbReference type="PANTHER" id="PTHR14918:SF3">
    <property type="entry name" value="KICSTOR COMPLEX PROTEIN SZT2"/>
    <property type="match status" value="1"/>
</dbReference>
<protein>
    <recommendedName>
        <fullName evidence="3">Protein SZT2</fullName>
    </recommendedName>
</protein>
<evidence type="ECO:0000313" key="2">
    <source>
        <dbReference type="Proteomes" id="UP000027135"/>
    </source>
</evidence>
<gene>
    <name evidence="1" type="ORF">L798_02721</name>
</gene>
<reference evidence="1 2" key="1">
    <citation type="journal article" date="2014" name="Nat. Commun.">
        <title>Molecular traces of alternative social organization in a termite genome.</title>
        <authorList>
            <person name="Terrapon N."/>
            <person name="Li C."/>
            <person name="Robertson H.M."/>
            <person name="Ji L."/>
            <person name="Meng X."/>
            <person name="Booth W."/>
            <person name="Chen Z."/>
            <person name="Childers C.P."/>
            <person name="Glastad K.M."/>
            <person name="Gokhale K."/>
            <person name="Gowin J."/>
            <person name="Gronenberg W."/>
            <person name="Hermansen R.A."/>
            <person name="Hu H."/>
            <person name="Hunt B.G."/>
            <person name="Huylmans A.K."/>
            <person name="Khalil S.M."/>
            <person name="Mitchell R.D."/>
            <person name="Munoz-Torres M.C."/>
            <person name="Mustard J.A."/>
            <person name="Pan H."/>
            <person name="Reese J.T."/>
            <person name="Scharf M.E."/>
            <person name="Sun F."/>
            <person name="Vogel H."/>
            <person name="Xiao J."/>
            <person name="Yang W."/>
            <person name="Yang Z."/>
            <person name="Yang Z."/>
            <person name="Zhou J."/>
            <person name="Zhu J."/>
            <person name="Brent C.S."/>
            <person name="Elsik C.G."/>
            <person name="Goodisman M.A."/>
            <person name="Liberles D.A."/>
            <person name="Roe R.M."/>
            <person name="Vargo E.L."/>
            <person name="Vilcinskas A."/>
            <person name="Wang J."/>
            <person name="Bornberg-Bauer E."/>
            <person name="Korb J."/>
            <person name="Zhang G."/>
            <person name="Liebig J."/>
        </authorList>
    </citation>
    <scope>NUCLEOTIDE SEQUENCE [LARGE SCALE GENOMIC DNA]</scope>
    <source>
        <tissue evidence="1">Whole organism</tissue>
    </source>
</reference>
<proteinExistence type="predicted"/>
<sequence length="140" mass="16176">MAVNETEAAENSMEILEARFIHLLMKKEYRISRSIRMQWFLEHLNKTITVPHLVDLSAASGTQDELEPELKVLSVIPHEQPPEWKPESSHMYKYLVTAHSTIIFLTHNYCIVYCLDMSPSLSAVVSAVKCKFMLQRLMLL</sequence>
<dbReference type="EMBL" id="KK852519">
    <property type="protein sequence ID" value="KDR22158.1"/>
    <property type="molecule type" value="Genomic_DNA"/>
</dbReference>
<dbReference type="InParanoid" id="A0A067RGN3"/>
<organism evidence="1 2">
    <name type="scientific">Zootermopsis nevadensis</name>
    <name type="common">Dampwood termite</name>
    <dbReference type="NCBI Taxonomy" id="136037"/>
    <lineage>
        <taxon>Eukaryota</taxon>
        <taxon>Metazoa</taxon>
        <taxon>Ecdysozoa</taxon>
        <taxon>Arthropoda</taxon>
        <taxon>Hexapoda</taxon>
        <taxon>Insecta</taxon>
        <taxon>Pterygota</taxon>
        <taxon>Neoptera</taxon>
        <taxon>Polyneoptera</taxon>
        <taxon>Dictyoptera</taxon>
        <taxon>Blattodea</taxon>
        <taxon>Blattoidea</taxon>
        <taxon>Termitoidae</taxon>
        <taxon>Termopsidae</taxon>
        <taxon>Zootermopsis</taxon>
    </lineage>
</organism>
<evidence type="ECO:0000313" key="1">
    <source>
        <dbReference type="EMBL" id="KDR22158.1"/>
    </source>
</evidence>
<dbReference type="AlphaFoldDB" id="A0A067RGN3"/>
<evidence type="ECO:0008006" key="3">
    <source>
        <dbReference type="Google" id="ProtNLM"/>
    </source>
</evidence>
<name>A0A067RGN3_ZOONE</name>
<dbReference type="InterPro" id="IPR033228">
    <property type="entry name" value="SZT2"/>
</dbReference>
<dbReference type="GO" id="GO:0005777">
    <property type="term" value="C:peroxisome"/>
    <property type="evidence" value="ECO:0007669"/>
    <property type="project" value="InterPro"/>
</dbReference>
<dbReference type="OMA" id="IWPASQP"/>
<keyword evidence="2" id="KW-1185">Reference proteome</keyword>
<dbReference type="PANTHER" id="PTHR14918">
    <property type="entry name" value="KICSTOR COMPLEX PROTEIN SZT2"/>
    <property type="match status" value="1"/>
</dbReference>